<dbReference type="EC" id="3.5.1.28" evidence="2"/>
<dbReference type="InterPro" id="IPR002502">
    <property type="entry name" value="Amidase_domain"/>
</dbReference>
<feature type="domain" description="N-acetylmuramoyl-L-alanine amidase" evidence="5">
    <location>
        <begin position="37"/>
        <end position="173"/>
    </location>
</feature>
<dbReference type="PANTHER" id="PTHR30417:SF1">
    <property type="entry name" value="N-ACETYLMURAMOYL-L-ALANINE AMIDASE AMID"/>
    <property type="match status" value="1"/>
</dbReference>
<keyword evidence="3" id="KW-0378">Hydrolase</keyword>
<evidence type="ECO:0000259" key="5">
    <source>
        <dbReference type="SMART" id="SM00644"/>
    </source>
</evidence>
<dbReference type="CDD" id="cd06583">
    <property type="entry name" value="PGRP"/>
    <property type="match status" value="1"/>
</dbReference>
<dbReference type="EMBL" id="CP002345">
    <property type="protein sequence ID" value="ADQ80882.1"/>
    <property type="molecule type" value="Genomic_DNA"/>
</dbReference>
<dbReference type="InterPro" id="IPR036505">
    <property type="entry name" value="Amidase/PGRP_sf"/>
</dbReference>
<dbReference type="OrthoDB" id="9794842at2"/>
<protein>
    <recommendedName>
        <fullName evidence="2">N-acetylmuramoyl-L-alanine amidase</fullName>
        <ecNumber evidence="2">3.5.1.28</ecNumber>
    </recommendedName>
</protein>
<sequence>METKLKIRLLLTGLFFILSYPVCGQNKYKVIDKTVRIGMHQAHNRKIDVVIVHSVYNASEGDKYDIDLVLKQFSRYHVSSHYVIGRKGDIYQLVSEKDISYHAGRSSLPDGRTGVNSCSIGIELITTNDSIDSPTEKQIQALTALVKDIKSRYKIKYVLRHSDIAPGRKTDPWNMNWEAFLRRLEE</sequence>
<evidence type="ECO:0000256" key="4">
    <source>
        <dbReference type="ARBA" id="ARBA00023316"/>
    </source>
</evidence>
<proteinExistence type="predicted"/>
<evidence type="ECO:0000256" key="1">
    <source>
        <dbReference type="ARBA" id="ARBA00001561"/>
    </source>
</evidence>
<evidence type="ECO:0000313" key="7">
    <source>
        <dbReference type="Proteomes" id="UP000008718"/>
    </source>
</evidence>
<name>E4T838_PALPW</name>
<dbReference type="Proteomes" id="UP000008718">
    <property type="component" value="Chromosome"/>
</dbReference>
<gene>
    <name evidence="6" type="ordered locus">Palpr_2752</name>
</gene>
<organism evidence="6 7">
    <name type="scientific">Paludibacter propionicigenes (strain DSM 17365 / JCM 13257 / WB4)</name>
    <dbReference type="NCBI Taxonomy" id="694427"/>
    <lineage>
        <taxon>Bacteria</taxon>
        <taxon>Pseudomonadati</taxon>
        <taxon>Bacteroidota</taxon>
        <taxon>Bacteroidia</taxon>
        <taxon>Bacteroidales</taxon>
        <taxon>Paludibacteraceae</taxon>
        <taxon>Paludibacter</taxon>
    </lineage>
</organism>
<dbReference type="GO" id="GO:0071555">
    <property type="term" value="P:cell wall organization"/>
    <property type="evidence" value="ECO:0007669"/>
    <property type="project" value="UniProtKB-KW"/>
</dbReference>
<dbReference type="RefSeq" id="WP_013446251.1">
    <property type="nucleotide sequence ID" value="NC_014734.1"/>
</dbReference>
<keyword evidence="7" id="KW-1185">Reference proteome</keyword>
<reference key="1">
    <citation type="submission" date="2010-11" db="EMBL/GenBank/DDBJ databases">
        <title>The complete genome of Paludibacter propionicigenes DSM 17365.</title>
        <authorList>
            <consortium name="US DOE Joint Genome Institute (JGI-PGF)"/>
            <person name="Lucas S."/>
            <person name="Copeland A."/>
            <person name="Lapidus A."/>
            <person name="Bruce D."/>
            <person name="Goodwin L."/>
            <person name="Pitluck S."/>
            <person name="Kyrpides N."/>
            <person name="Mavromatis K."/>
            <person name="Ivanova N."/>
            <person name="Munk A.C."/>
            <person name="Brettin T."/>
            <person name="Detter J.C."/>
            <person name="Han C."/>
            <person name="Tapia R."/>
            <person name="Land M."/>
            <person name="Hauser L."/>
            <person name="Markowitz V."/>
            <person name="Cheng J.-F."/>
            <person name="Hugenholtz P."/>
            <person name="Woyke T."/>
            <person name="Wu D."/>
            <person name="Gronow S."/>
            <person name="Wellnitz S."/>
            <person name="Brambilla E."/>
            <person name="Klenk H.-P."/>
            <person name="Eisen J.A."/>
        </authorList>
    </citation>
    <scope>NUCLEOTIDE SEQUENCE</scope>
    <source>
        <strain>WB4</strain>
    </source>
</reference>
<dbReference type="PANTHER" id="PTHR30417">
    <property type="entry name" value="N-ACETYLMURAMOYL-L-ALANINE AMIDASE AMID"/>
    <property type="match status" value="1"/>
</dbReference>
<dbReference type="Pfam" id="PF01510">
    <property type="entry name" value="Amidase_2"/>
    <property type="match status" value="1"/>
</dbReference>
<dbReference type="InterPro" id="IPR051206">
    <property type="entry name" value="NAMLAA_amidase_2"/>
</dbReference>
<evidence type="ECO:0000256" key="3">
    <source>
        <dbReference type="ARBA" id="ARBA00022801"/>
    </source>
</evidence>
<dbReference type="GO" id="GO:0009254">
    <property type="term" value="P:peptidoglycan turnover"/>
    <property type="evidence" value="ECO:0007669"/>
    <property type="project" value="TreeGrafter"/>
</dbReference>
<dbReference type="GO" id="GO:0008745">
    <property type="term" value="F:N-acetylmuramoyl-L-alanine amidase activity"/>
    <property type="evidence" value="ECO:0007669"/>
    <property type="project" value="UniProtKB-EC"/>
</dbReference>
<dbReference type="AlphaFoldDB" id="E4T838"/>
<dbReference type="Gene3D" id="3.40.80.10">
    <property type="entry name" value="Peptidoglycan recognition protein-like"/>
    <property type="match status" value="1"/>
</dbReference>
<comment type="catalytic activity">
    <reaction evidence="1">
        <text>Hydrolyzes the link between N-acetylmuramoyl residues and L-amino acid residues in certain cell-wall glycopeptides.</text>
        <dbReference type="EC" id="3.5.1.28"/>
    </reaction>
</comment>
<dbReference type="HOGENOM" id="CLU_1453124_0_0_10"/>
<accession>E4T838</accession>
<keyword evidence="4" id="KW-0961">Cell wall biogenesis/degradation</keyword>
<dbReference type="eggNOG" id="COG3023">
    <property type="taxonomic scope" value="Bacteria"/>
</dbReference>
<evidence type="ECO:0000256" key="2">
    <source>
        <dbReference type="ARBA" id="ARBA00011901"/>
    </source>
</evidence>
<dbReference type="SMART" id="SM00644">
    <property type="entry name" value="Ami_2"/>
    <property type="match status" value="1"/>
</dbReference>
<evidence type="ECO:0000313" key="6">
    <source>
        <dbReference type="EMBL" id="ADQ80882.1"/>
    </source>
</evidence>
<dbReference type="KEGG" id="ppn:Palpr_2752"/>
<dbReference type="STRING" id="694427.Palpr_2752"/>
<dbReference type="SUPFAM" id="SSF55846">
    <property type="entry name" value="N-acetylmuramoyl-L-alanine amidase-like"/>
    <property type="match status" value="1"/>
</dbReference>
<reference evidence="6 7" key="2">
    <citation type="journal article" date="2011" name="Stand. Genomic Sci.">
        <title>Complete genome sequence of Paludibacter propionicigenes type strain (WB4).</title>
        <authorList>
            <person name="Gronow S."/>
            <person name="Munk C."/>
            <person name="Lapidus A."/>
            <person name="Nolan M."/>
            <person name="Lucas S."/>
            <person name="Hammon N."/>
            <person name="Deshpande S."/>
            <person name="Cheng J.F."/>
            <person name="Tapia R."/>
            <person name="Han C."/>
            <person name="Goodwin L."/>
            <person name="Pitluck S."/>
            <person name="Liolios K."/>
            <person name="Ivanova N."/>
            <person name="Mavromatis K."/>
            <person name="Mikhailova N."/>
            <person name="Pati A."/>
            <person name="Chen A."/>
            <person name="Palaniappan K."/>
            <person name="Land M."/>
            <person name="Hauser L."/>
            <person name="Chang Y.J."/>
            <person name="Jeffries C.D."/>
            <person name="Brambilla E."/>
            <person name="Rohde M."/>
            <person name="Goker M."/>
            <person name="Detter J.C."/>
            <person name="Woyke T."/>
            <person name="Bristow J."/>
            <person name="Eisen J.A."/>
            <person name="Markowitz V."/>
            <person name="Hugenholtz P."/>
            <person name="Kyrpides N.C."/>
            <person name="Klenk H.P."/>
        </authorList>
    </citation>
    <scope>NUCLEOTIDE SEQUENCE [LARGE SCALE GENOMIC DNA]</scope>
    <source>
        <strain evidence="7">DSM 17365 / JCM 13257 / WB4</strain>
    </source>
</reference>
<dbReference type="GO" id="GO:0009253">
    <property type="term" value="P:peptidoglycan catabolic process"/>
    <property type="evidence" value="ECO:0007669"/>
    <property type="project" value="InterPro"/>
</dbReference>